<gene>
    <name evidence="18" type="primary">murA</name>
    <name evidence="18" type="ORF">SMD11_6385</name>
</gene>
<keyword evidence="5 18" id="KW-0808">Transferase</keyword>
<dbReference type="OrthoDB" id="9803760at2"/>
<reference evidence="18 19" key="1">
    <citation type="submission" date="2017-06" db="EMBL/GenBank/DDBJ databases">
        <title>Streptomyces albireticuli Genome sequencing and assembly.</title>
        <authorList>
            <person name="Wang Y."/>
            <person name="Du B."/>
            <person name="Ding Y."/>
            <person name="Liu H."/>
            <person name="Hou Q."/>
            <person name="Liu K."/>
            <person name="Yao L."/>
            <person name="Wang C."/>
        </authorList>
    </citation>
    <scope>NUCLEOTIDE SEQUENCE [LARGE SCALE GENOMIC DNA]</scope>
    <source>
        <strain evidence="18 19">MDJK11</strain>
    </source>
</reference>
<comment type="similarity">
    <text evidence="11">Belongs to the EPSP synthase family. MurA subfamily.</text>
</comment>
<protein>
    <recommendedName>
        <fullName evidence="13">UDP-N-acetylglucosamine 1-carboxyvinyltransferase</fullName>
        <ecNumber evidence="12">2.5.1.7</ecNumber>
    </recommendedName>
    <alternativeName>
        <fullName evidence="14">Enoylpyruvate transferase</fullName>
    </alternativeName>
    <alternativeName>
        <fullName evidence="15">UDP-N-acetylglucosamine enolpyruvyl transferase</fullName>
    </alternativeName>
</protein>
<evidence type="ECO:0000256" key="11">
    <source>
        <dbReference type="ARBA" id="ARBA00038367"/>
    </source>
</evidence>
<dbReference type="InterPro" id="IPR001986">
    <property type="entry name" value="Enolpyruvate_Tfrase_dom"/>
</dbReference>
<dbReference type="EMBL" id="CP021744">
    <property type="protein sequence ID" value="ARZ71961.1"/>
    <property type="molecule type" value="Genomic_DNA"/>
</dbReference>
<evidence type="ECO:0000256" key="15">
    <source>
        <dbReference type="ARBA" id="ARBA00042842"/>
    </source>
</evidence>
<dbReference type="AlphaFoldDB" id="A0A1Z2LCM9"/>
<keyword evidence="7" id="KW-0573">Peptidoglycan synthesis</keyword>
<evidence type="ECO:0000256" key="14">
    <source>
        <dbReference type="ARBA" id="ARBA00042443"/>
    </source>
</evidence>
<evidence type="ECO:0000256" key="7">
    <source>
        <dbReference type="ARBA" id="ARBA00022984"/>
    </source>
</evidence>
<accession>A0A1Z2LCM9</accession>
<keyword evidence="3" id="KW-0963">Cytoplasm</keyword>
<dbReference type="InterPro" id="IPR050068">
    <property type="entry name" value="MurA_subfamily"/>
</dbReference>
<keyword evidence="6" id="KW-0133">Cell shape</keyword>
<dbReference type="EC" id="2.5.1.7" evidence="12"/>
<dbReference type="GO" id="GO:0009252">
    <property type="term" value="P:peptidoglycan biosynthetic process"/>
    <property type="evidence" value="ECO:0007669"/>
    <property type="project" value="UniProtKB-KW"/>
</dbReference>
<evidence type="ECO:0000256" key="8">
    <source>
        <dbReference type="ARBA" id="ARBA00023306"/>
    </source>
</evidence>
<dbReference type="Pfam" id="PF00275">
    <property type="entry name" value="EPSP_synthase"/>
    <property type="match status" value="1"/>
</dbReference>
<dbReference type="SUPFAM" id="SSF55205">
    <property type="entry name" value="EPT/RTPC-like"/>
    <property type="match status" value="1"/>
</dbReference>
<evidence type="ECO:0000256" key="16">
    <source>
        <dbReference type="ARBA" id="ARBA00047527"/>
    </source>
</evidence>
<evidence type="ECO:0000256" key="2">
    <source>
        <dbReference type="ARBA" id="ARBA00004752"/>
    </source>
</evidence>
<evidence type="ECO:0000256" key="1">
    <source>
        <dbReference type="ARBA" id="ARBA00004496"/>
    </source>
</evidence>
<evidence type="ECO:0000256" key="10">
    <source>
        <dbReference type="ARBA" id="ARBA00037534"/>
    </source>
</evidence>
<dbReference type="GO" id="GO:0005737">
    <property type="term" value="C:cytoplasm"/>
    <property type="evidence" value="ECO:0007669"/>
    <property type="project" value="UniProtKB-SubCell"/>
</dbReference>
<dbReference type="InterPro" id="IPR036968">
    <property type="entry name" value="Enolpyruvate_Tfrase_sf"/>
</dbReference>
<organism evidence="18 19">
    <name type="scientific">Streptomyces albireticuli</name>
    <dbReference type="NCBI Taxonomy" id="1940"/>
    <lineage>
        <taxon>Bacteria</taxon>
        <taxon>Bacillati</taxon>
        <taxon>Actinomycetota</taxon>
        <taxon>Actinomycetes</taxon>
        <taxon>Kitasatosporales</taxon>
        <taxon>Streptomycetaceae</taxon>
        <taxon>Streptomyces</taxon>
    </lineage>
</organism>
<dbReference type="InterPro" id="IPR013792">
    <property type="entry name" value="RNA3'P_cycl/enolpyr_Trfase_a/b"/>
</dbReference>
<evidence type="ECO:0000256" key="12">
    <source>
        <dbReference type="ARBA" id="ARBA00039108"/>
    </source>
</evidence>
<evidence type="ECO:0000256" key="6">
    <source>
        <dbReference type="ARBA" id="ARBA00022960"/>
    </source>
</evidence>
<dbReference type="PANTHER" id="PTHR43783:SF1">
    <property type="entry name" value="UDP-N-ACETYLGLUCOSAMINE 1-CARBOXYVINYLTRANSFERASE"/>
    <property type="match status" value="1"/>
</dbReference>
<comment type="function">
    <text evidence="10">Cell wall formation. Adds enolpyruvyl to UDP-N-acetylglucosamine.</text>
</comment>
<keyword evidence="9" id="KW-0961">Cell wall biogenesis/degradation</keyword>
<keyword evidence="8" id="KW-0131">Cell cycle</keyword>
<dbReference type="KEGG" id="salj:SMD11_6385"/>
<evidence type="ECO:0000256" key="13">
    <source>
        <dbReference type="ARBA" id="ARBA00039754"/>
    </source>
</evidence>
<comment type="catalytic activity">
    <reaction evidence="16">
        <text>phosphoenolpyruvate + UDP-N-acetyl-alpha-D-glucosamine = UDP-N-acetyl-3-O-(1-carboxyvinyl)-alpha-D-glucosamine + phosphate</text>
        <dbReference type="Rhea" id="RHEA:18681"/>
        <dbReference type="ChEBI" id="CHEBI:43474"/>
        <dbReference type="ChEBI" id="CHEBI:57705"/>
        <dbReference type="ChEBI" id="CHEBI:58702"/>
        <dbReference type="ChEBI" id="CHEBI:68483"/>
        <dbReference type="EC" id="2.5.1.7"/>
    </reaction>
</comment>
<dbReference type="PANTHER" id="PTHR43783">
    <property type="entry name" value="UDP-N-ACETYLGLUCOSAMINE 1-CARBOXYVINYLTRANSFERASE"/>
    <property type="match status" value="1"/>
</dbReference>
<keyword evidence="4" id="KW-0132">Cell division</keyword>
<dbReference type="RefSeq" id="WP_087929666.1">
    <property type="nucleotide sequence ID" value="NZ_CP021744.1"/>
</dbReference>
<dbReference type="Proteomes" id="UP000195755">
    <property type="component" value="Chromosome"/>
</dbReference>
<evidence type="ECO:0000256" key="9">
    <source>
        <dbReference type="ARBA" id="ARBA00023316"/>
    </source>
</evidence>
<comment type="pathway">
    <text evidence="2">Cell wall biogenesis; peptidoglycan biosynthesis.</text>
</comment>
<dbReference type="GO" id="GO:0071555">
    <property type="term" value="P:cell wall organization"/>
    <property type="evidence" value="ECO:0007669"/>
    <property type="project" value="UniProtKB-KW"/>
</dbReference>
<evidence type="ECO:0000256" key="4">
    <source>
        <dbReference type="ARBA" id="ARBA00022618"/>
    </source>
</evidence>
<evidence type="ECO:0000256" key="5">
    <source>
        <dbReference type="ARBA" id="ARBA00022679"/>
    </source>
</evidence>
<dbReference type="GO" id="GO:0008760">
    <property type="term" value="F:UDP-N-acetylglucosamine 1-carboxyvinyltransferase activity"/>
    <property type="evidence" value="ECO:0007669"/>
    <property type="project" value="UniProtKB-EC"/>
</dbReference>
<dbReference type="GO" id="GO:0051301">
    <property type="term" value="P:cell division"/>
    <property type="evidence" value="ECO:0007669"/>
    <property type="project" value="UniProtKB-KW"/>
</dbReference>
<name>A0A1Z2LCM9_9ACTN</name>
<proteinExistence type="inferred from homology"/>
<dbReference type="Gene3D" id="3.65.10.10">
    <property type="entry name" value="Enolpyruvate transferase domain"/>
    <property type="match status" value="2"/>
</dbReference>
<evidence type="ECO:0000313" key="18">
    <source>
        <dbReference type="EMBL" id="ARZ71961.1"/>
    </source>
</evidence>
<feature type="domain" description="Enolpyruvate transferase" evidence="17">
    <location>
        <begin position="10"/>
        <end position="420"/>
    </location>
</feature>
<comment type="subcellular location">
    <subcellularLocation>
        <location evidence="1">Cytoplasm</location>
    </subcellularLocation>
</comment>
<dbReference type="GO" id="GO:0008360">
    <property type="term" value="P:regulation of cell shape"/>
    <property type="evidence" value="ECO:0007669"/>
    <property type="project" value="UniProtKB-KW"/>
</dbReference>
<sequence length="435" mass="45636">MAGIRVEHDGAPLHGTVRLDGGRHAFAHSLACAALCDRGRLTEVPDHVDARALRAALALAFSHVRYDRAARELTFSGPVRRDRVVVSRGLAERSRSLFCLLPALLTRAAEVVVEGAPQGCWSGARPADRHLTVLARFGVRTRFAGTTTVLSWPRRVPARVVFERPTAAGTVLALAAAAATPGRSTVLGASVEPSCGEQLACLRAMGGRVEGEPPRVEIGGADGYARVGWAIAPDRVHAVTYLTAGLLTRGEVTVTGSGPLRIPRFVAFLRDAGARVTERSHSLTAGFPAAGTLRPARVAAGPEPAFSGDWVGFASLLLAMRASGGSVVGGEVPARRFDYAGNLAPLGLDGVRLRTEERHGRPLVLADIRPNSKASLRGGDLGGCADIRGAAALLLAALTAEGPCVLRDDFPLRRGYTDLPRGLTALGVKWIGDAP</sequence>
<evidence type="ECO:0000313" key="19">
    <source>
        <dbReference type="Proteomes" id="UP000195755"/>
    </source>
</evidence>
<evidence type="ECO:0000256" key="3">
    <source>
        <dbReference type="ARBA" id="ARBA00022490"/>
    </source>
</evidence>
<evidence type="ECO:0000259" key="17">
    <source>
        <dbReference type="Pfam" id="PF00275"/>
    </source>
</evidence>